<evidence type="ECO:0000256" key="2">
    <source>
        <dbReference type="SAM" id="SignalP"/>
    </source>
</evidence>
<name>A0A1Z5K3U3_FISSO</name>
<keyword evidence="1" id="KW-1133">Transmembrane helix</keyword>
<organism evidence="3 4">
    <name type="scientific">Fistulifera solaris</name>
    <name type="common">Oleaginous diatom</name>
    <dbReference type="NCBI Taxonomy" id="1519565"/>
    <lineage>
        <taxon>Eukaryota</taxon>
        <taxon>Sar</taxon>
        <taxon>Stramenopiles</taxon>
        <taxon>Ochrophyta</taxon>
        <taxon>Bacillariophyta</taxon>
        <taxon>Bacillariophyceae</taxon>
        <taxon>Bacillariophycidae</taxon>
        <taxon>Naviculales</taxon>
        <taxon>Naviculaceae</taxon>
        <taxon>Fistulifera</taxon>
    </lineage>
</organism>
<comment type="caution">
    <text evidence="3">The sequence shown here is derived from an EMBL/GenBank/DDBJ whole genome shotgun (WGS) entry which is preliminary data.</text>
</comment>
<evidence type="ECO:0000313" key="3">
    <source>
        <dbReference type="EMBL" id="GAX20914.1"/>
    </source>
</evidence>
<protein>
    <submittedName>
        <fullName evidence="3">Uncharacterized protein</fullName>
    </submittedName>
</protein>
<sequence>MTCTKAAFTLRRLLALALALRSVAAYYNSGNNHYYNPYGRSSYRLSVCDNSVVRMTFLSVSCDSPYTFYYGNGGNRNSETCNYGDTMNILGTVRVIDNLQYGENIFITLGVYDDESNLVFTIKPTYFCQDFIGGDCTRQGTYSFETNLKLGTPDGKDRRHFYPLVQLAFSSQMDYGSNLGAVNMECPGRDNNGLVYAPWSNKNMQLSPGKIFFARNGILLGTCAVLFLFALFVWTKAEQDDDNVVGLGGHENYETEDNYSHW</sequence>
<reference evidence="3 4" key="1">
    <citation type="journal article" date="2015" name="Plant Cell">
        <title>Oil accumulation by the oleaginous diatom Fistulifera solaris as revealed by the genome and transcriptome.</title>
        <authorList>
            <person name="Tanaka T."/>
            <person name="Maeda Y."/>
            <person name="Veluchamy A."/>
            <person name="Tanaka M."/>
            <person name="Abida H."/>
            <person name="Marechal E."/>
            <person name="Bowler C."/>
            <person name="Muto M."/>
            <person name="Sunaga Y."/>
            <person name="Tanaka M."/>
            <person name="Yoshino T."/>
            <person name="Taniguchi T."/>
            <person name="Fukuda Y."/>
            <person name="Nemoto M."/>
            <person name="Matsumoto M."/>
            <person name="Wong P.S."/>
            <person name="Aburatani S."/>
            <person name="Fujibuchi W."/>
        </authorList>
    </citation>
    <scope>NUCLEOTIDE SEQUENCE [LARGE SCALE GENOMIC DNA]</scope>
    <source>
        <strain evidence="3 4">JPCC DA0580</strain>
    </source>
</reference>
<accession>A0A1Z5K3U3</accession>
<keyword evidence="4" id="KW-1185">Reference proteome</keyword>
<gene>
    <name evidence="3" type="ORF">FisN_1Lh431</name>
</gene>
<keyword evidence="1" id="KW-0472">Membrane</keyword>
<keyword evidence="1" id="KW-0812">Transmembrane</keyword>
<dbReference type="AlphaFoldDB" id="A0A1Z5K3U3"/>
<feature type="signal peptide" evidence="2">
    <location>
        <begin position="1"/>
        <end position="25"/>
    </location>
</feature>
<dbReference type="EMBL" id="BDSP01000153">
    <property type="protein sequence ID" value="GAX20914.1"/>
    <property type="molecule type" value="Genomic_DNA"/>
</dbReference>
<dbReference type="InParanoid" id="A0A1Z5K3U3"/>
<feature type="chain" id="PRO_5013142767" evidence="2">
    <location>
        <begin position="26"/>
        <end position="262"/>
    </location>
</feature>
<feature type="transmembrane region" description="Helical" evidence="1">
    <location>
        <begin position="212"/>
        <end position="234"/>
    </location>
</feature>
<keyword evidence="2" id="KW-0732">Signal</keyword>
<evidence type="ECO:0000313" key="4">
    <source>
        <dbReference type="Proteomes" id="UP000198406"/>
    </source>
</evidence>
<dbReference type="Proteomes" id="UP000198406">
    <property type="component" value="Unassembled WGS sequence"/>
</dbReference>
<evidence type="ECO:0000256" key="1">
    <source>
        <dbReference type="SAM" id="Phobius"/>
    </source>
</evidence>
<proteinExistence type="predicted"/>
<dbReference type="OrthoDB" id="46723at2759"/>